<keyword evidence="1" id="KW-0143">Chaperone</keyword>
<dbReference type="PRINTS" id="PR00625">
    <property type="entry name" value="JDOMAIN"/>
</dbReference>
<dbReference type="InterPro" id="IPR036869">
    <property type="entry name" value="J_dom_sf"/>
</dbReference>
<protein>
    <submittedName>
        <fullName evidence="3">DnaJ C-terminal domain-containing protein</fullName>
    </submittedName>
</protein>
<dbReference type="InterPro" id="IPR001623">
    <property type="entry name" value="DnaJ_domain"/>
</dbReference>
<keyword evidence="4" id="KW-1185">Reference proteome</keyword>
<gene>
    <name evidence="3" type="ORF">ACFSUQ_07695</name>
</gene>
<dbReference type="SUPFAM" id="SSF49493">
    <property type="entry name" value="HSP40/DnaJ peptide-binding domain"/>
    <property type="match status" value="2"/>
</dbReference>
<proteinExistence type="predicted"/>
<dbReference type="Gene3D" id="1.10.287.110">
    <property type="entry name" value="DnaJ domain"/>
    <property type="match status" value="1"/>
</dbReference>
<feature type="domain" description="J" evidence="2">
    <location>
        <begin position="10"/>
        <end position="75"/>
    </location>
</feature>
<evidence type="ECO:0000259" key="2">
    <source>
        <dbReference type="PROSITE" id="PS50076"/>
    </source>
</evidence>
<reference evidence="4" key="1">
    <citation type="journal article" date="2019" name="Int. J. Syst. Evol. Microbiol.">
        <title>The Global Catalogue of Microorganisms (GCM) 10K type strain sequencing project: providing services to taxonomists for standard genome sequencing and annotation.</title>
        <authorList>
            <consortium name="The Broad Institute Genomics Platform"/>
            <consortium name="The Broad Institute Genome Sequencing Center for Infectious Disease"/>
            <person name="Wu L."/>
            <person name="Ma J."/>
        </authorList>
    </citation>
    <scope>NUCLEOTIDE SEQUENCE [LARGE SCALE GENOMIC DNA]</scope>
    <source>
        <strain evidence="4">TISTR 1511</strain>
    </source>
</reference>
<evidence type="ECO:0000313" key="3">
    <source>
        <dbReference type="EMBL" id="MFD2675174.1"/>
    </source>
</evidence>
<comment type="caution">
    <text evidence="3">The sequence shown here is derived from an EMBL/GenBank/DDBJ whole genome shotgun (WGS) entry which is preliminary data.</text>
</comment>
<dbReference type="InterPro" id="IPR018253">
    <property type="entry name" value="DnaJ_domain_CS"/>
</dbReference>
<evidence type="ECO:0000256" key="1">
    <source>
        <dbReference type="ARBA" id="ARBA00023186"/>
    </source>
</evidence>
<dbReference type="Gene3D" id="2.60.260.20">
    <property type="entry name" value="Urease metallochaperone UreE, N-terminal domain"/>
    <property type="match status" value="2"/>
</dbReference>
<dbReference type="PROSITE" id="PS00636">
    <property type="entry name" value="DNAJ_1"/>
    <property type="match status" value="1"/>
</dbReference>
<dbReference type="Proteomes" id="UP001597453">
    <property type="component" value="Unassembled WGS sequence"/>
</dbReference>
<evidence type="ECO:0000313" key="4">
    <source>
        <dbReference type="Proteomes" id="UP001597453"/>
    </source>
</evidence>
<dbReference type="SMART" id="SM00271">
    <property type="entry name" value="DnaJ"/>
    <property type="match status" value="1"/>
</dbReference>
<dbReference type="CDD" id="cd10747">
    <property type="entry name" value="DnaJ_C"/>
    <property type="match status" value="1"/>
</dbReference>
<dbReference type="Pfam" id="PF01556">
    <property type="entry name" value="DnaJ_C"/>
    <property type="match status" value="1"/>
</dbReference>
<dbReference type="InterPro" id="IPR008971">
    <property type="entry name" value="HSP40/DnaJ_pept-bd"/>
</dbReference>
<dbReference type="InterPro" id="IPR002939">
    <property type="entry name" value="DnaJ_C"/>
</dbReference>
<accession>A0ABW5RKW7</accession>
<dbReference type="Pfam" id="PF00226">
    <property type="entry name" value="DnaJ"/>
    <property type="match status" value="1"/>
</dbReference>
<dbReference type="PROSITE" id="PS50076">
    <property type="entry name" value="DNAJ_2"/>
    <property type="match status" value="1"/>
</dbReference>
<sequence>MASQDWLEKDFYKILGVEKDVTSADLKKQYHRLARKYHPDSNPDNPEAEAKFKEVSEAYDVLSDPKDRQEYDQIRAMGGGPRFTGGPAGGPTGFEDVFGDLFGQAGRRGGTYAPGGFGGQGGGYEDLFNMFGGTGSGYQRGPTKGADQRAQTTLSFMTALNGDTIDLQGQGGRTVTVRVPAGVKDGQKIRLRGKGAPSPNGGQPGDLILEVTVREHPVFRREGDNIVVTVPVTFAEAVYGATIEVPTTDGATVKVKVPAYSQAGKKLRVRGRGAPKKSGHGDLIVQLEVAVPSNLNKEQREALDAFVQASNDENPRDDLMRQAHG</sequence>
<dbReference type="RefSeq" id="WP_066059229.1">
    <property type="nucleotide sequence ID" value="NZ_JBHUNF010000004.1"/>
</dbReference>
<organism evidence="3 4">
    <name type="scientific">Gulosibacter bifidus</name>
    <dbReference type="NCBI Taxonomy" id="272239"/>
    <lineage>
        <taxon>Bacteria</taxon>
        <taxon>Bacillati</taxon>
        <taxon>Actinomycetota</taxon>
        <taxon>Actinomycetes</taxon>
        <taxon>Micrococcales</taxon>
        <taxon>Microbacteriaceae</taxon>
        <taxon>Gulosibacter</taxon>
    </lineage>
</organism>
<dbReference type="SUPFAM" id="SSF46565">
    <property type="entry name" value="Chaperone J-domain"/>
    <property type="match status" value="1"/>
</dbReference>
<dbReference type="PANTHER" id="PTHR43096:SF52">
    <property type="entry name" value="DNAJ HOMOLOG 1, MITOCHONDRIAL-RELATED"/>
    <property type="match status" value="1"/>
</dbReference>
<dbReference type="CDD" id="cd06257">
    <property type="entry name" value="DnaJ"/>
    <property type="match status" value="1"/>
</dbReference>
<dbReference type="PANTHER" id="PTHR43096">
    <property type="entry name" value="DNAJ HOMOLOG 1, MITOCHONDRIAL-RELATED"/>
    <property type="match status" value="1"/>
</dbReference>
<name>A0ABW5RKW7_9MICO</name>
<dbReference type="EMBL" id="JBHUNF010000004">
    <property type="protein sequence ID" value="MFD2675174.1"/>
    <property type="molecule type" value="Genomic_DNA"/>
</dbReference>